<protein>
    <recommendedName>
        <fullName evidence="2">Right handed beta helix domain-containing protein</fullName>
    </recommendedName>
</protein>
<organism evidence="3 4">
    <name type="scientific">Paenibacillus plantarum</name>
    <dbReference type="NCBI Taxonomy" id="2654975"/>
    <lineage>
        <taxon>Bacteria</taxon>
        <taxon>Bacillati</taxon>
        <taxon>Bacillota</taxon>
        <taxon>Bacilli</taxon>
        <taxon>Bacillales</taxon>
        <taxon>Paenibacillaceae</taxon>
        <taxon>Paenibacillus</taxon>
    </lineage>
</organism>
<dbReference type="InterPro" id="IPR006626">
    <property type="entry name" value="PbH1"/>
</dbReference>
<reference evidence="3 4" key="1">
    <citation type="submission" date="2019-10" db="EMBL/GenBank/DDBJ databases">
        <title>Description of Paenibacillus humi sp. nov.</title>
        <authorList>
            <person name="Carlier A."/>
            <person name="Qi S."/>
        </authorList>
    </citation>
    <scope>NUCLEOTIDE SEQUENCE [LARGE SCALE GENOMIC DNA]</scope>
    <source>
        <strain evidence="3 4">LMG 31461</strain>
    </source>
</reference>
<feature type="signal peptide" evidence="1">
    <location>
        <begin position="1"/>
        <end position="21"/>
    </location>
</feature>
<name>A0ABX1XNI0_9BACL</name>
<dbReference type="InterPro" id="IPR036439">
    <property type="entry name" value="Dockerin_dom_sf"/>
</dbReference>
<dbReference type="InterPro" id="IPR012334">
    <property type="entry name" value="Pectin_lyas_fold"/>
</dbReference>
<proteinExistence type="predicted"/>
<evidence type="ECO:0000313" key="3">
    <source>
        <dbReference type="EMBL" id="NOU69425.1"/>
    </source>
</evidence>
<dbReference type="Gene3D" id="1.10.1330.10">
    <property type="entry name" value="Dockerin domain"/>
    <property type="match status" value="1"/>
</dbReference>
<dbReference type="Gene3D" id="2.160.20.10">
    <property type="entry name" value="Single-stranded right-handed beta-helix, Pectin lyase-like"/>
    <property type="match status" value="2"/>
</dbReference>
<dbReference type="RefSeq" id="WP_171637800.1">
    <property type="nucleotide sequence ID" value="NZ_WHNY01000092.1"/>
</dbReference>
<keyword evidence="4" id="KW-1185">Reference proteome</keyword>
<evidence type="ECO:0000313" key="4">
    <source>
        <dbReference type="Proteomes" id="UP000653578"/>
    </source>
</evidence>
<dbReference type="Pfam" id="PF13229">
    <property type="entry name" value="Beta_helix"/>
    <property type="match status" value="1"/>
</dbReference>
<evidence type="ECO:0000256" key="1">
    <source>
        <dbReference type="SAM" id="SignalP"/>
    </source>
</evidence>
<dbReference type="InterPro" id="IPR011050">
    <property type="entry name" value="Pectin_lyase_fold/virulence"/>
</dbReference>
<feature type="domain" description="Right handed beta helix" evidence="2">
    <location>
        <begin position="176"/>
        <end position="323"/>
    </location>
</feature>
<dbReference type="SUPFAM" id="SSF51126">
    <property type="entry name" value="Pectin lyase-like"/>
    <property type="match status" value="2"/>
</dbReference>
<dbReference type="Proteomes" id="UP000653578">
    <property type="component" value="Unassembled WGS sequence"/>
</dbReference>
<evidence type="ECO:0000259" key="2">
    <source>
        <dbReference type="Pfam" id="PF13229"/>
    </source>
</evidence>
<feature type="chain" id="PRO_5045696855" description="Right handed beta helix domain-containing protein" evidence="1">
    <location>
        <begin position="22"/>
        <end position="1020"/>
    </location>
</feature>
<dbReference type="EMBL" id="WHNY01000092">
    <property type="protein sequence ID" value="NOU69425.1"/>
    <property type="molecule type" value="Genomic_DNA"/>
</dbReference>
<dbReference type="InterPro" id="IPR039448">
    <property type="entry name" value="Beta_helix"/>
</dbReference>
<dbReference type="SUPFAM" id="SSF63446">
    <property type="entry name" value="Type I dockerin domain"/>
    <property type="match status" value="1"/>
</dbReference>
<dbReference type="InterPro" id="IPR059226">
    <property type="entry name" value="Choice_anch_Q_dom"/>
</dbReference>
<sequence length="1020" mass="108259">MTRLGLRKLAMVMMFTLLLQAVWVTQQVQASGVTYYVDANGGNDANLGTSEGSAWRTITKVRAAVLQPGDSVLFKRGQSWYGKTLQLASSGAEGNPIRIGAYGEGAKPIISGAILETGWIGPDANGEYAKSGYPSGNNSLASIMEDGIRLPGNGYLQALPGQVKGSLTPGSWVWDAATSSIYYKPSSGTPSDHTVEISTFSGSYAFGSNGKSNIEVSDLELRSGYSYSVLIFNNSSNVVLKNNTIRGAGRYGVRIFNADNNSLLSNEITDAGYSGVVIENGADNNVIDGNHIAHIGQLPSDDGNLVGIYVGADSGQARSTHNTLSHNDIEHIGKDWYKGKLGSTSTGLMYSTGIHVESTSETQILNNRIHDVWRGGIAVFTANADALNTNIIGNVIFDAGKMTEVNQYNSGIYLNNSKGKISGTQILHNTITNANFHSSTNREAGIYVKAHGTGTIPGASAAFDNMSVINNLIAGSIGDYALTYEFEPGVSVSNFTSDYNLLRPDSGGGVYSREGSSVTIYNASHIVGAGSTYFSSARNKDTHSVTGDPLFVNAAGADYHLGVGSAAVDTGTITSVATDMDGYTVPFGYGTDIGAYESQTLQAVDTIAPIISGVTDGETYHSVVTVTYNEETGVVSRDGGVTMPFTTGTSFGDEGNYAVTVTDAAYNVTTVHFNMTYLLIPVANVEIGQSYSVAVTPTFAVGSATLTRNGGEPTAYTTGTPVSLDGVYVLSVTAPYTLPTTIMFTIDSTPPVITGVANGATYVGSVTPLFNEGVGVLTQFITETIQQTRTIYTRESTSYSPTAQIGEVIELIESAGTEQTTVIVKTKPTIVDLYAISGTTITQPGSYQLTVTNAAYLVSQVNFEVVPVPEVIVVHYDELQALITSAMTIKNTAREGIANGNFFPGSLNKWKTTFNTSIIQAQSVAANLVAIQTMVDHATEELQAAIQLFESYRITSTTGDLNHDTKPGYDAGDIQIALKYMWKSKTSANWAQARIADVNQDDVVNLIDLAFITQRVLSRR</sequence>
<dbReference type="NCBIfam" id="NF041518">
    <property type="entry name" value="choice_anch_Q"/>
    <property type="match status" value="1"/>
</dbReference>
<comment type="caution">
    <text evidence="3">The sequence shown here is derived from an EMBL/GenBank/DDBJ whole genome shotgun (WGS) entry which is preliminary data.</text>
</comment>
<gene>
    <name evidence="3" type="ORF">GC096_36005</name>
</gene>
<keyword evidence="1" id="KW-0732">Signal</keyword>
<dbReference type="Gene3D" id="1.20.1270.90">
    <property type="entry name" value="AF1782-like"/>
    <property type="match status" value="1"/>
</dbReference>
<dbReference type="SMART" id="SM00710">
    <property type="entry name" value="PbH1"/>
    <property type="match status" value="7"/>
</dbReference>
<accession>A0ABX1XNI0</accession>